<dbReference type="GO" id="GO:0006310">
    <property type="term" value="P:DNA recombination"/>
    <property type="evidence" value="ECO:0007669"/>
    <property type="project" value="UniProtKB-KW"/>
</dbReference>
<dbReference type="InterPro" id="IPR013762">
    <property type="entry name" value="Integrase-like_cat_sf"/>
</dbReference>
<dbReference type="CDD" id="cd01185">
    <property type="entry name" value="INTN1_C_like"/>
    <property type="match status" value="1"/>
</dbReference>
<dbReference type="PROSITE" id="PS51898">
    <property type="entry name" value="TYR_RECOMBINASE"/>
    <property type="match status" value="1"/>
</dbReference>
<comment type="caution">
    <text evidence="8">The sequence shown here is derived from an EMBL/GenBank/DDBJ whole genome shotgun (WGS) entry which is preliminary data.</text>
</comment>
<evidence type="ECO:0000259" key="6">
    <source>
        <dbReference type="PROSITE" id="PS51898"/>
    </source>
</evidence>
<dbReference type="PROSITE" id="PS51900">
    <property type="entry name" value="CB"/>
    <property type="match status" value="1"/>
</dbReference>
<dbReference type="InterPro" id="IPR035386">
    <property type="entry name" value="Arm-DNA-bind_5"/>
</dbReference>
<dbReference type="GO" id="GO:0015074">
    <property type="term" value="P:DNA integration"/>
    <property type="evidence" value="ECO:0007669"/>
    <property type="project" value="UniProtKB-KW"/>
</dbReference>
<evidence type="ECO:0000313" key="8">
    <source>
        <dbReference type="EMBL" id="OAQ38006.1"/>
    </source>
</evidence>
<gene>
    <name evidence="8" type="ORF">A5893_16715</name>
</gene>
<evidence type="ECO:0000256" key="4">
    <source>
        <dbReference type="ARBA" id="ARBA00023172"/>
    </source>
</evidence>
<evidence type="ECO:0000256" key="3">
    <source>
        <dbReference type="ARBA" id="ARBA00023125"/>
    </source>
</evidence>
<name>A0A179DAC8_9SPHI</name>
<comment type="similarity">
    <text evidence="1">Belongs to the 'phage' integrase family.</text>
</comment>
<dbReference type="Pfam" id="PF00589">
    <property type="entry name" value="Phage_integrase"/>
    <property type="match status" value="1"/>
</dbReference>
<keyword evidence="9" id="KW-1185">Reference proteome</keyword>
<dbReference type="STRING" id="1826909.A5893_16715"/>
<dbReference type="Pfam" id="PF17293">
    <property type="entry name" value="Arm-DNA-bind_5"/>
    <property type="match status" value="1"/>
</dbReference>
<reference evidence="8 9" key="2">
    <citation type="submission" date="2016-06" db="EMBL/GenBank/DDBJ databases">
        <title>Pedobacter psychrophilus sp. nov., isolated from Antarctic fragmentary rock.</title>
        <authorList>
            <person name="Svec P."/>
        </authorList>
    </citation>
    <scope>NUCLEOTIDE SEQUENCE [LARGE SCALE GENOMIC DNA]</scope>
    <source>
        <strain evidence="8 9">CCM 8644</strain>
    </source>
</reference>
<evidence type="ECO:0000256" key="1">
    <source>
        <dbReference type="ARBA" id="ARBA00008857"/>
    </source>
</evidence>
<dbReference type="InterPro" id="IPR044068">
    <property type="entry name" value="CB"/>
</dbReference>
<feature type="domain" description="Tyr recombinase" evidence="6">
    <location>
        <begin position="219"/>
        <end position="397"/>
    </location>
</feature>
<reference evidence="8 9" key="1">
    <citation type="submission" date="2016-04" db="EMBL/GenBank/DDBJ databases">
        <authorList>
            <person name="Evans L.H."/>
            <person name="Alamgir A."/>
            <person name="Owens N."/>
            <person name="Weber N.D."/>
            <person name="Virtaneva K."/>
            <person name="Barbian K."/>
            <person name="Babar A."/>
            <person name="Rosenke K."/>
        </authorList>
    </citation>
    <scope>NUCLEOTIDE SEQUENCE [LARGE SCALE GENOMIC DNA]</scope>
    <source>
        <strain evidence="8 9">CCM 8644</strain>
    </source>
</reference>
<dbReference type="RefSeq" id="WP_068823829.1">
    <property type="nucleotide sequence ID" value="NZ_LWHJ01000032.1"/>
</dbReference>
<dbReference type="PANTHER" id="PTHR30349:SF64">
    <property type="entry name" value="PROPHAGE INTEGRASE INTD-RELATED"/>
    <property type="match status" value="1"/>
</dbReference>
<dbReference type="InterPro" id="IPR002104">
    <property type="entry name" value="Integrase_catalytic"/>
</dbReference>
<evidence type="ECO:0000259" key="7">
    <source>
        <dbReference type="PROSITE" id="PS51900"/>
    </source>
</evidence>
<dbReference type="PANTHER" id="PTHR30349">
    <property type="entry name" value="PHAGE INTEGRASE-RELATED"/>
    <property type="match status" value="1"/>
</dbReference>
<evidence type="ECO:0000256" key="5">
    <source>
        <dbReference type="PROSITE-ProRule" id="PRU01248"/>
    </source>
</evidence>
<sequence length="405" mass="46140">MLTSFQVLFYLKKPKSYLSGPMPIYLRISVDGKRSEISIGRTCLPSHWNSHSGRSKGNKEDVRLLNAYLDSLHTKLNIAHQVLVESGKDVTVEFLRCAISGKREKSKMLLEIFEEHNRKVEALLGNGFEPNTLKGYKTTVKHLCSFIKLNYNNDDLPISKLDHEFIVDFEFYLRSSCRISLVSAAKYIKNLKKIVNSCIAHDWIPKNPFANYKSKAKAGERVYLSQNELTNIYEKQFTIERLAQVKDIFLFCCYTGLAYADIKKLRRQEIGLGIDGGFWIFTKRKKTDTSTRVPLLEIAVEILNKYKNHPHCETEGTLLPVLSNQKMNAYLKEIADLCGITKILTFHIARHTFATTVTLSNGVPIETVSKMLGHTNIKTTQHYAKILDIKVSNDMLALRGKLASK</sequence>
<dbReference type="InterPro" id="IPR010998">
    <property type="entry name" value="Integrase_recombinase_N"/>
</dbReference>
<dbReference type="OrthoDB" id="892893at2"/>
<keyword evidence="4" id="KW-0233">DNA recombination</keyword>
<evidence type="ECO:0000256" key="2">
    <source>
        <dbReference type="ARBA" id="ARBA00022908"/>
    </source>
</evidence>
<protein>
    <submittedName>
        <fullName evidence="8">Recombinase</fullName>
    </submittedName>
</protein>
<dbReference type="InterPro" id="IPR050090">
    <property type="entry name" value="Tyrosine_recombinase_XerCD"/>
</dbReference>
<dbReference type="SUPFAM" id="SSF56349">
    <property type="entry name" value="DNA breaking-rejoining enzymes"/>
    <property type="match status" value="1"/>
</dbReference>
<keyword evidence="2" id="KW-0229">DNA integration</keyword>
<accession>A0A179DAC8</accession>
<dbReference type="Gene3D" id="1.10.150.130">
    <property type="match status" value="1"/>
</dbReference>
<dbReference type="Proteomes" id="UP000078459">
    <property type="component" value="Unassembled WGS sequence"/>
</dbReference>
<dbReference type="AlphaFoldDB" id="A0A179DAC8"/>
<organism evidence="8 9">
    <name type="scientific">Pedobacter psychrophilus</name>
    <dbReference type="NCBI Taxonomy" id="1826909"/>
    <lineage>
        <taxon>Bacteria</taxon>
        <taxon>Pseudomonadati</taxon>
        <taxon>Bacteroidota</taxon>
        <taxon>Sphingobacteriia</taxon>
        <taxon>Sphingobacteriales</taxon>
        <taxon>Sphingobacteriaceae</taxon>
        <taxon>Pedobacter</taxon>
    </lineage>
</organism>
<dbReference type="Gene3D" id="1.10.443.10">
    <property type="entry name" value="Intergrase catalytic core"/>
    <property type="match status" value="1"/>
</dbReference>
<keyword evidence="3 5" id="KW-0238">DNA-binding</keyword>
<dbReference type="GO" id="GO:0003677">
    <property type="term" value="F:DNA binding"/>
    <property type="evidence" value="ECO:0007669"/>
    <property type="project" value="UniProtKB-UniRule"/>
</dbReference>
<proteinExistence type="inferred from homology"/>
<dbReference type="InterPro" id="IPR025269">
    <property type="entry name" value="SAM-like_dom"/>
</dbReference>
<dbReference type="InterPro" id="IPR011010">
    <property type="entry name" value="DNA_brk_join_enz"/>
</dbReference>
<dbReference type="EMBL" id="LWHJ01000032">
    <property type="protein sequence ID" value="OAQ38006.1"/>
    <property type="molecule type" value="Genomic_DNA"/>
</dbReference>
<evidence type="ECO:0000313" key="9">
    <source>
        <dbReference type="Proteomes" id="UP000078459"/>
    </source>
</evidence>
<feature type="domain" description="Core-binding (CB)" evidence="7">
    <location>
        <begin position="114"/>
        <end position="199"/>
    </location>
</feature>
<dbReference type="Pfam" id="PF13102">
    <property type="entry name" value="Phage_int_SAM_5"/>
    <property type="match status" value="1"/>
</dbReference>